<accession>A0A8S5VGX5</accession>
<name>A0A8S5VGX5_9CAUD</name>
<feature type="region of interest" description="Disordered" evidence="1">
    <location>
        <begin position="83"/>
        <end position="118"/>
    </location>
</feature>
<dbReference type="EMBL" id="BK016265">
    <property type="protein sequence ID" value="DAG05839.1"/>
    <property type="molecule type" value="Genomic_DNA"/>
</dbReference>
<sequence>MIYDKIRKGNNIDNMDKSKIIEISNESIVSDYAYRRKEDEDGNARILQIDQWLNNLAKMYPDDQIRLESYKNALEAEEDDPFGAAEAGDAPVEEPVGDDGGSEADFDSDPFGADEMGGMDFGSDFNDASFDSAGDNMFGDDPNQDPNAPTQNVIDRTVVKLQEYNISKQIRNIFPQRLLDLKNIIDNNIEAVEHRIYDNPLVGDVLRDVVKEYRYIYTILEEFIKVLPDKTYEDIVEAYVQFHSSLYKLRQIVKDIASGPKKS</sequence>
<organism evidence="2">
    <name type="scientific">Myoviridae sp. ctkfK18</name>
    <dbReference type="NCBI Taxonomy" id="2825165"/>
    <lineage>
        <taxon>Viruses</taxon>
        <taxon>Duplodnaviria</taxon>
        <taxon>Heunggongvirae</taxon>
        <taxon>Uroviricota</taxon>
        <taxon>Caudoviricetes</taxon>
    </lineage>
</organism>
<evidence type="ECO:0000256" key="1">
    <source>
        <dbReference type="SAM" id="MobiDB-lite"/>
    </source>
</evidence>
<reference evidence="2" key="1">
    <citation type="journal article" date="2021" name="Proc. Natl. Acad. Sci. U.S.A.">
        <title>A Catalog of Tens of Thousands of Viruses from Human Metagenomes Reveals Hidden Associations with Chronic Diseases.</title>
        <authorList>
            <person name="Tisza M.J."/>
            <person name="Buck C.B."/>
        </authorList>
    </citation>
    <scope>NUCLEOTIDE SEQUENCE</scope>
    <source>
        <strain evidence="2">CtkfK18</strain>
    </source>
</reference>
<feature type="compositionally biased region" description="Acidic residues" evidence="1">
    <location>
        <begin position="91"/>
        <end position="108"/>
    </location>
</feature>
<proteinExistence type="predicted"/>
<protein>
    <submittedName>
        <fullName evidence="2">Uncharacterized protein</fullName>
    </submittedName>
</protein>
<evidence type="ECO:0000313" key="2">
    <source>
        <dbReference type="EMBL" id="DAG05839.1"/>
    </source>
</evidence>